<sequence length="183" mass="21132">MHGCDFYSSDTRKMHSTVLAPSILVDVKIILENIERYAEKWERARLIGLCPENKKLKGIVTNMFALDVERFMLYFPQANDHITLAGKADEQVINYSTLYAYYPIIMFLTYGCYSFVDSSFNNLQIFWHDFLLPEYIHTVMQNLYNNTSIEHDGDEKGAFGVIDPTLSESLIHAIMRDTILALN</sequence>
<reference evidence="2" key="1">
    <citation type="submission" date="2022-11" db="UniProtKB">
        <authorList>
            <consortium name="WormBaseParasite"/>
        </authorList>
    </citation>
    <scope>IDENTIFICATION</scope>
</reference>
<name>A0A915HIB9_ROMCU</name>
<dbReference type="WBParaSite" id="nRc.2.0.1.t01388-RA">
    <property type="protein sequence ID" value="nRc.2.0.1.t01388-RA"/>
    <property type="gene ID" value="nRc.2.0.1.g01388"/>
</dbReference>
<dbReference type="Proteomes" id="UP000887565">
    <property type="component" value="Unplaced"/>
</dbReference>
<evidence type="ECO:0000313" key="2">
    <source>
        <dbReference type="WBParaSite" id="nRc.2.0.1.t01388-RA"/>
    </source>
</evidence>
<protein>
    <submittedName>
        <fullName evidence="2">Uncharacterized protein</fullName>
    </submittedName>
</protein>
<organism evidence="1 2">
    <name type="scientific">Romanomermis culicivorax</name>
    <name type="common">Nematode worm</name>
    <dbReference type="NCBI Taxonomy" id="13658"/>
    <lineage>
        <taxon>Eukaryota</taxon>
        <taxon>Metazoa</taxon>
        <taxon>Ecdysozoa</taxon>
        <taxon>Nematoda</taxon>
        <taxon>Enoplea</taxon>
        <taxon>Dorylaimia</taxon>
        <taxon>Mermithida</taxon>
        <taxon>Mermithoidea</taxon>
        <taxon>Mermithidae</taxon>
        <taxon>Romanomermis</taxon>
    </lineage>
</organism>
<keyword evidence="1" id="KW-1185">Reference proteome</keyword>
<evidence type="ECO:0000313" key="1">
    <source>
        <dbReference type="Proteomes" id="UP000887565"/>
    </source>
</evidence>
<proteinExistence type="predicted"/>
<dbReference type="AlphaFoldDB" id="A0A915HIB9"/>
<accession>A0A915HIB9</accession>